<feature type="modified residue" description="1-thioglycine" evidence="5">
    <location>
        <position position="171"/>
    </location>
</feature>
<dbReference type="VEuPathDB" id="ToxoDB:ETH2_0740100"/>
<dbReference type="AlphaFoldDB" id="U6L217"/>
<organism evidence="7 8">
    <name type="scientific">Eimeria tenella</name>
    <name type="common">Coccidian parasite</name>
    <dbReference type="NCBI Taxonomy" id="5802"/>
    <lineage>
        <taxon>Eukaryota</taxon>
        <taxon>Sar</taxon>
        <taxon>Alveolata</taxon>
        <taxon>Apicomplexa</taxon>
        <taxon>Conoidasida</taxon>
        <taxon>Coccidia</taxon>
        <taxon>Eucoccidiorida</taxon>
        <taxon>Eimeriorina</taxon>
        <taxon>Eimeriidae</taxon>
        <taxon>Eimeria</taxon>
    </lineage>
</organism>
<keyword evidence="4 5" id="KW-0833">Ubl conjugation pathway</keyword>
<reference evidence="7" key="2">
    <citation type="submission" date="2013-10" db="EMBL/GenBank/DDBJ databases">
        <authorList>
            <person name="Aslett M."/>
        </authorList>
    </citation>
    <scope>NUCLEOTIDE SEQUENCE [LARGE SCALE GENOMIC DNA]</scope>
    <source>
        <strain evidence="7">Houghton</strain>
    </source>
</reference>
<protein>
    <recommendedName>
        <fullName evidence="5">Ubiquitin-related modifier 1 homolog</fullName>
    </recommendedName>
</protein>
<dbReference type="InterPro" id="IPR016155">
    <property type="entry name" value="Mopterin_synth/thiamin_S_b"/>
</dbReference>
<keyword evidence="2 5" id="KW-1017">Isopeptide bond</keyword>
<comment type="function">
    <text evidence="5">Acts as a sulfur carrier required for 2-thiolation of mcm(5)S(2)U at tRNA wobble positions of cytosolic tRNA(Lys), tRNA(Glu) and tRNA(Gln). Serves as sulfur donor in tRNA 2-thiolation reaction by being thiocarboxylated (-COSH) at its C-terminus by the MOCS3/UBA4 homolog. The sulfur is then transferred to tRNA to form 2-thiolation of mcm(5)S(2)U. Also acts as a ubiquitin-like protein (UBL) that is covalently conjugated via an isopeptide bond to lysine residues of target proteins. The thiocarboxylated form serves as substrate for conjugation and oxidative stress specifically induces the formation of UBL-protein conjugates.</text>
</comment>
<gene>
    <name evidence="7" type="ORF">ETH_00018845</name>
</gene>
<evidence type="ECO:0000256" key="3">
    <source>
        <dbReference type="ARBA" id="ARBA00022694"/>
    </source>
</evidence>
<reference evidence="7" key="1">
    <citation type="submission" date="2013-10" db="EMBL/GenBank/DDBJ databases">
        <title>Genomic analysis of the causative agents of coccidiosis in chickens.</title>
        <authorList>
            <person name="Reid A.J."/>
            <person name="Blake D."/>
            <person name="Billington K."/>
            <person name="Browne H."/>
            <person name="Dunn M."/>
            <person name="Hung S."/>
            <person name="Kawahara F."/>
            <person name="Miranda-Saavedra D."/>
            <person name="Mourier T."/>
            <person name="Nagra H."/>
            <person name="Otto T.D."/>
            <person name="Rawlings N."/>
            <person name="Sanchez A."/>
            <person name="Sanders M."/>
            <person name="Subramaniam C."/>
            <person name="Tay Y."/>
            <person name="Dear P."/>
            <person name="Doerig C."/>
            <person name="Gruber A."/>
            <person name="Parkinson J."/>
            <person name="Shirley M."/>
            <person name="Wan K.L."/>
            <person name="Berriman M."/>
            <person name="Tomley F."/>
            <person name="Pain A."/>
        </authorList>
    </citation>
    <scope>NUCLEOTIDE SEQUENCE [LARGE SCALE GENOMIC DNA]</scope>
    <source>
        <strain evidence="7">Houghton</strain>
    </source>
</reference>
<dbReference type="GO" id="GO:0002098">
    <property type="term" value="P:tRNA wobble uridine modification"/>
    <property type="evidence" value="ECO:0007669"/>
    <property type="project" value="UniProtKB-UniRule"/>
</dbReference>
<comment type="similarity">
    <text evidence="5 6">Belongs to the URM1 family.</text>
</comment>
<dbReference type="Gene3D" id="3.10.20.30">
    <property type="match status" value="1"/>
</dbReference>
<dbReference type="OMA" id="ECEARHT"/>
<dbReference type="PANTHER" id="PTHR14986">
    <property type="entry name" value="RURM1 PROTEIN"/>
    <property type="match status" value="1"/>
</dbReference>
<keyword evidence="3 5" id="KW-0819">tRNA processing</keyword>
<dbReference type="OrthoDB" id="10248987at2759"/>
<keyword evidence="1 5" id="KW-0963">Cytoplasm</keyword>
<comment type="subcellular location">
    <subcellularLocation>
        <location evidence="5 6">Cytoplasm</location>
    </subcellularLocation>
</comment>
<sequence length="171" mass="18711">MELTLEFGGGLEQLVLGEKKRMKVHFSEASPRVKLFHVISFVARRLLSGKAELFAGAYTPQDAGVYAQLQADRRALGEFKTDFLRESAESEFEKGSAKEEVQNETPFPQLTAESRLSSPAFHTRDLLAGCMQTRAGVLALVNEVDSEVLQGLQTPVSHGDTVTFISTLHGG</sequence>
<dbReference type="GO" id="GO:0005829">
    <property type="term" value="C:cytosol"/>
    <property type="evidence" value="ECO:0007669"/>
    <property type="project" value="UniProtKB-UniRule"/>
</dbReference>
<evidence type="ECO:0000256" key="1">
    <source>
        <dbReference type="ARBA" id="ARBA00022490"/>
    </source>
</evidence>
<dbReference type="RefSeq" id="XP_013235161.1">
    <property type="nucleotide sequence ID" value="XM_013379707.1"/>
</dbReference>
<dbReference type="InterPro" id="IPR015221">
    <property type="entry name" value="Urm1"/>
</dbReference>
<dbReference type="VEuPathDB" id="ToxoDB:ETH_00018845"/>
<dbReference type="Proteomes" id="UP000030747">
    <property type="component" value="Unassembled WGS sequence"/>
</dbReference>
<evidence type="ECO:0000256" key="6">
    <source>
        <dbReference type="RuleBase" id="RU361182"/>
    </source>
</evidence>
<dbReference type="SUPFAM" id="SSF54285">
    <property type="entry name" value="MoaD/ThiS"/>
    <property type="match status" value="1"/>
</dbReference>
<dbReference type="Pfam" id="PF09138">
    <property type="entry name" value="Urm1"/>
    <property type="match status" value="1"/>
</dbReference>
<evidence type="ECO:0000256" key="2">
    <source>
        <dbReference type="ARBA" id="ARBA00022499"/>
    </source>
</evidence>
<comment type="pathway">
    <text evidence="5 6">tRNA modification; 5-methoxycarbonylmethyl-2-thiouridine-tRNA biosynthesis.</text>
</comment>
<evidence type="ECO:0000256" key="5">
    <source>
        <dbReference type="HAMAP-Rule" id="MF_03048"/>
    </source>
</evidence>
<evidence type="ECO:0000313" key="7">
    <source>
        <dbReference type="EMBL" id="CDJ44412.1"/>
    </source>
</evidence>
<dbReference type="HAMAP" id="MF_03048">
    <property type="entry name" value="Urm1"/>
    <property type="match status" value="1"/>
</dbReference>
<dbReference type="InterPro" id="IPR012675">
    <property type="entry name" value="Beta-grasp_dom_sf"/>
</dbReference>
<proteinExistence type="inferred from homology"/>
<name>U6L217_EIMTE</name>
<dbReference type="EMBL" id="HG677048">
    <property type="protein sequence ID" value="CDJ44412.1"/>
    <property type="molecule type" value="Genomic_DNA"/>
</dbReference>
<dbReference type="GO" id="GO:0034227">
    <property type="term" value="P:tRNA thio-modification"/>
    <property type="evidence" value="ECO:0007669"/>
    <property type="project" value="UniProtKB-UniRule"/>
</dbReference>
<keyword evidence="8" id="KW-1185">Reference proteome</keyword>
<comment type="PTM">
    <text evidence="5">C-terminal thiocarboxylation occurs in 2 steps, it is first acyl-adenylated (-COAMP) via the hesA/moeB/thiF part of the MOCS3/UBA4 homolog, then thiocarboxylated (-COSH) via the rhodanese domain of the MOCS3/UBA4 homolog.</text>
</comment>
<feature type="cross-link" description="Glycyl lysine isopeptide (Gly-Lys) (interchain with K-? in acceptor proteins)" evidence="5">
    <location>
        <position position="171"/>
    </location>
</feature>
<accession>U6L217</accession>
<dbReference type="GeneID" id="25252902"/>
<dbReference type="UniPathway" id="UPA00988"/>
<evidence type="ECO:0000256" key="4">
    <source>
        <dbReference type="ARBA" id="ARBA00022786"/>
    </source>
</evidence>
<evidence type="ECO:0000313" key="8">
    <source>
        <dbReference type="Proteomes" id="UP000030747"/>
    </source>
</evidence>
<dbReference type="GO" id="GO:0032447">
    <property type="term" value="P:protein urmylation"/>
    <property type="evidence" value="ECO:0007669"/>
    <property type="project" value="UniProtKB-UniRule"/>
</dbReference>